<dbReference type="RefSeq" id="WP_322448301.1">
    <property type="nucleotide sequence ID" value="NZ_JAXOFX010000018.1"/>
</dbReference>
<keyword evidence="2" id="KW-0418">Kinase</keyword>
<evidence type="ECO:0000313" key="2">
    <source>
        <dbReference type="EMBL" id="MDZ5474010.1"/>
    </source>
</evidence>
<dbReference type="EMBL" id="JAXOFX010000018">
    <property type="protein sequence ID" value="MDZ5474010.1"/>
    <property type="molecule type" value="Genomic_DNA"/>
</dbReference>
<organism evidence="2 3">
    <name type="scientific">Robertmurraya mangrovi</name>
    <dbReference type="NCBI Taxonomy" id="3098077"/>
    <lineage>
        <taxon>Bacteria</taxon>
        <taxon>Bacillati</taxon>
        <taxon>Bacillota</taxon>
        <taxon>Bacilli</taxon>
        <taxon>Bacillales</taxon>
        <taxon>Bacillaceae</taxon>
        <taxon>Robertmurraya</taxon>
    </lineage>
</organism>
<accession>A0ABU5J3R9</accession>
<evidence type="ECO:0000313" key="3">
    <source>
        <dbReference type="Proteomes" id="UP001290455"/>
    </source>
</evidence>
<dbReference type="SUPFAM" id="SSF56112">
    <property type="entry name" value="Protein kinase-like (PK-like)"/>
    <property type="match status" value="1"/>
</dbReference>
<sequence length="207" mass="24114">MESFSELASSIKFNRKGTSVVLNDLNKNLLFIGKGRSAAVFKILSTSKVMKVYYPRFSELACEEAEIYNRLSKIPYYPKLYESGTNYIVIDYIPGETLFNCLVKGVTIRSSYIKEIDQALMLAKQEGLNPSDIHLRNILVSPGGRIKIIDVARFKQTKECSQWVHLKMAFERLYQYSFFPKKIPKYLLNLIAFFYKKRYKQFLLIQK</sequence>
<feature type="domain" description="Protein kinase" evidence="1">
    <location>
        <begin position="26"/>
        <end position="203"/>
    </location>
</feature>
<dbReference type="SMART" id="SM00220">
    <property type="entry name" value="S_TKc"/>
    <property type="match status" value="1"/>
</dbReference>
<dbReference type="InterPro" id="IPR000719">
    <property type="entry name" value="Prot_kinase_dom"/>
</dbReference>
<evidence type="ECO:0000259" key="1">
    <source>
        <dbReference type="SMART" id="SM00220"/>
    </source>
</evidence>
<dbReference type="GO" id="GO:0016301">
    <property type="term" value="F:kinase activity"/>
    <property type="evidence" value="ECO:0007669"/>
    <property type="project" value="UniProtKB-KW"/>
</dbReference>
<comment type="caution">
    <text evidence="2">The sequence shown here is derived from an EMBL/GenBank/DDBJ whole genome shotgun (WGS) entry which is preliminary data.</text>
</comment>
<dbReference type="InterPro" id="IPR011009">
    <property type="entry name" value="Kinase-like_dom_sf"/>
</dbReference>
<dbReference type="Proteomes" id="UP001290455">
    <property type="component" value="Unassembled WGS sequence"/>
</dbReference>
<gene>
    <name evidence="2" type="ORF">SM124_20010</name>
</gene>
<keyword evidence="2" id="KW-0808">Transferase</keyword>
<proteinExistence type="predicted"/>
<dbReference type="Gene3D" id="1.10.510.10">
    <property type="entry name" value="Transferase(Phosphotransferase) domain 1"/>
    <property type="match status" value="1"/>
</dbReference>
<name>A0ABU5J3R9_9BACI</name>
<dbReference type="InterPro" id="IPR052396">
    <property type="entry name" value="Meiotic_Drive_Suppr_Kinase"/>
</dbReference>
<protein>
    <submittedName>
        <fullName evidence="2">Protein kinase family protein</fullName>
    </submittedName>
</protein>
<dbReference type="PANTHER" id="PTHR37171:SF1">
    <property type="entry name" value="SERINE_THREONINE-PROTEIN KINASE YRZF-RELATED"/>
    <property type="match status" value="1"/>
</dbReference>
<keyword evidence="3" id="KW-1185">Reference proteome</keyword>
<reference evidence="2 3" key="1">
    <citation type="submission" date="2023-11" db="EMBL/GenBank/DDBJ databases">
        <title>Bacillus jintuensis, isolated from a mudflat on the Beibu Gulf coast.</title>
        <authorList>
            <person name="Li M."/>
        </authorList>
    </citation>
    <scope>NUCLEOTIDE SEQUENCE [LARGE SCALE GENOMIC DNA]</scope>
    <source>
        <strain evidence="2 3">31A1R</strain>
    </source>
</reference>
<dbReference type="PANTHER" id="PTHR37171">
    <property type="entry name" value="SERINE/THREONINE-PROTEIN KINASE YRZF-RELATED"/>
    <property type="match status" value="1"/>
</dbReference>